<evidence type="ECO:0000313" key="1">
    <source>
        <dbReference type="EMBL" id="GGO53487.1"/>
    </source>
</evidence>
<sequence>MARRIAFSWRLCEMYHSRGRPAGNRFFGSVTWAWDAGTGNGKVIVRVLAAVIGDLQECRDPPGL</sequence>
<dbReference type="Proteomes" id="UP000631535">
    <property type="component" value="Unassembled WGS sequence"/>
</dbReference>
<evidence type="ECO:0000313" key="2">
    <source>
        <dbReference type="Proteomes" id="UP000631535"/>
    </source>
</evidence>
<keyword evidence="2" id="KW-1185">Reference proteome</keyword>
<organism evidence="1 2">
    <name type="scientific">Streptomyces daqingensis</name>
    <dbReference type="NCBI Taxonomy" id="1472640"/>
    <lineage>
        <taxon>Bacteria</taxon>
        <taxon>Bacillati</taxon>
        <taxon>Actinomycetota</taxon>
        <taxon>Actinomycetes</taxon>
        <taxon>Kitasatosporales</taxon>
        <taxon>Streptomycetaceae</taxon>
        <taxon>Streptomyces</taxon>
    </lineage>
</organism>
<proteinExistence type="predicted"/>
<gene>
    <name evidence="1" type="ORF">GCM10012287_40240</name>
</gene>
<dbReference type="EMBL" id="BMMP01000013">
    <property type="protein sequence ID" value="GGO53487.1"/>
    <property type="molecule type" value="Genomic_DNA"/>
</dbReference>
<accession>A0ABQ2ML03</accession>
<comment type="caution">
    <text evidence="1">The sequence shown here is derived from an EMBL/GenBank/DDBJ whole genome shotgun (WGS) entry which is preliminary data.</text>
</comment>
<reference evidence="2" key="1">
    <citation type="journal article" date="2019" name="Int. J. Syst. Evol. Microbiol.">
        <title>The Global Catalogue of Microorganisms (GCM) 10K type strain sequencing project: providing services to taxonomists for standard genome sequencing and annotation.</title>
        <authorList>
            <consortium name="The Broad Institute Genomics Platform"/>
            <consortium name="The Broad Institute Genome Sequencing Center for Infectious Disease"/>
            <person name="Wu L."/>
            <person name="Ma J."/>
        </authorList>
    </citation>
    <scope>NUCLEOTIDE SEQUENCE [LARGE SCALE GENOMIC DNA]</scope>
    <source>
        <strain evidence="2">CGMCC 4.7178</strain>
    </source>
</reference>
<name>A0ABQ2ML03_9ACTN</name>
<protein>
    <submittedName>
        <fullName evidence="1">Uncharacterized protein</fullName>
    </submittedName>
</protein>